<feature type="region of interest" description="Disordered" evidence="2">
    <location>
        <begin position="537"/>
        <end position="607"/>
    </location>
</feature>
<feature type="compositionally biased region" description="Low complexity" evidence="2">
    <location>
        <begin position="447"/>
        <end position="466"/>
    </location>
</feature>
<evidence type="ECO:0000256" key="1">
    <source>
        <dbReference type="PROSITE-ProRule" id="PRU00283"/>
    </source>
</evidence>
<evidence type="ECO:0000313" key="4">
    <source>
        <dbReference type="EMBL" id="KAL0476622.1"/>
    </source>
</evidence>
<proteinExistence type="inferred from homology"/>
<dbReference type="InterPro" id="IPR036961">
    <property type="entry name" value="Kinesin_motor_dom_sf"/>
</dbReference>
<dbReference type="SUPFAM" id="SSF52540">
    <property type="entry name" value="P-loop containing nucleoside triphosphate hydrolases"/>
    <property type="match status" value="1"/>
</dbReference>
<evidence type="ECO:0000256" key="2">
    <source>
        <dbReference type="SAM" id="MobiDB-lite"/>
    </source>
</evidence>
<dbReference type="GO" id="GO:0003777">
    <property type="term" value="F:microtubule motor activity"/>
    <property type="evidence" value="ECO:0007669"/>
    <property type="project" value="InterPro"/>
</dbReference>
<dbReference type="InterPro" id="IPR027640">
    <property type="entry name" value="Kinesin-like_fam"/>
</dbReference>
<feature type="binding site" evidence="1">
    <location>
        <begin position="104"/>
        <end position="111"/>
    </location>
    <ligand>
        <name>ATP</name>
        <dbReference type="ChEBI" id="CHEBI:30616"/>
    </ligand>
</feature>
<dbReference type="Pfam" id="PF00225">
    <property type="entry name" value="Kinesin"/>
    <property type="match status" value="1"/>
</dbReference>
<accession>A0AAW2YHD6</accession>
<dbReference type="PRINTS" id="PR00380">
    <property type="entry name" value="KINESINHEAVY"/>
</dbReference>
<dbReference type="GO" id="GO:0005524">
    <property type="term" value="F:ATP binding"/>
    <property type="evidence" value="ECO:0007669"/>
    <property type="project" value="UniProtKB-UniRule"/>
</dbReference>
<feature type="compositionally biased region" description="Basic and acidic residues" evidence="2">
    <location>
        <begin position="597"/>
        <end position="607"/>
    </location>
</feature>
<evidence type="ECO:0000313" key="5">
    <source>
        <dbReference type="Proteomes" id="UP001431209"/>
    </source>
</evidence>
<reference evidence="4 5" key="1">
    <citation type="submission" date="2024-03" db="EMBL/GenBank/DDBJ databases">
        <title>The Acrasis kona genome and developmental transcriptomes reveal deep origins of eukaryotic multicellular pathways.</title>
        <authorList>
            <person name="Sheikh S."/>
            <person name="Fu C.-J."/>
            <person name="Brown M.W."/>
            <person name="Baldauf S.L."/>
        </authorList>
    </citation>
    <scope>NUCLEOTIDE SEQUENCE [LARGE SCALE GENOMIC DNA]</scope>
    <source>
        <strain evidence="4 5">ATCC MYA-3509</strain>
    </source>
</reference>
<dbReference type="GO" id="GO:0008017">
    <property type="term" value="F:microtubule binding"/>
    <property type="evidence" value="ECO:0007669"/>
    <property type="project" value="InterPro"/>
</dbReference>
<dbReference type="AlphaFoldDB" id="A0AAW2YHD6"/>
<dbReference type="PROSITE" id="PS50067">
    <property type="entry name" value="KINESIN_MOTOR_2"/>
    <property type="match status" value="1"/>
</dbReference>
<protein>
    <submittedName>
        <fullName evidence="4">Kinesin-like protein</fullName>
    </submittedName>
</protein>
<gene>
    <name evidence="4" type="ORF">AKO1_006222</name>
</gene>
<dbReference type="GO" id="GO:0007018">
    <property type="term" value="P:microtubule-based movement"/>
    <property type="evidence" value="ECO:0007669"/>
    <property type="project" value="InterPro"/>
</dbReference>
<comment type="similarity">
    <text evidence="1">Belongs to the TRAFAC class myosin-kinesin ATPase superfamily. Kinesin family.</text>
</comment>
<dbReference type="EMBL" id="JAOPGA020000066">
    <property type="protein sequence ID" value="KAL0476622.1"/>
    <property type="molecule type" value="Genomic_DNA"/>
</dbReference>
<dbReference type="Proteomes" id="UP001431209">
    <property type="component" value="Unassembled WGS sequence"/>
</dbReference>
<keyword evidence="5" id="KW-1185">Reference proteome</keyword>
<dbReference type="SMART" id="SM00129">
    <property type="entry name" value="KISc"/>
    <property type="match status" value="1"/>
</dbReference>
<feature type="compositionally biased region" description="Low complexity" evidence="2">
    <location>
        <begin position="544"/>
        <end position="559"/>
    </location>
</feature>
<dbReference type="GO" id="GO:0007052">
    <property type="term" value="P:mitotic spindle organization"/>
    <property type="evidence" value="ECO:0007669"/>
    <property type="project" value="TreeGrafter"/>
</dbReference>
<feature type="region of interest" description="Disordered" evidence="2">
    <location>
        <begin position="442"/>
        <end position="478"/>
    </location>
</feature>
<organism evidence="4 5">
    <name type="scientific">Acrasis kona</name>
    <dbReference type="NCBI Taxonomy" id="1008807"/>
    <lineage>
        <taxon>Eukaryota</taxon>
        <taxon>Discoba</taxon>
        <taxon>Heterolobosea</taxon>
        <taxon>Tetramitia</taxon>
        <taxon>Eutetramitia</taxon>
        <taxon>Acrasidae</taxon>
        <taxon>Acrasis</taxon>
    </lineage>
</organism>
<dbReference type="PANTHER" id="PTHR47969">
    <property type="entry name" value="CHROMOSOME-ASSOCIATED KINESIN KIF4A-RELATED"/>
    <property type="match status" value="1"/>
</dbReference>
<feature type="domain" description="Kinesin motor" evidence="3">
    <location>
        <begin position="13"/>
        <end position="339"/>
    </location>
</feature>
<keyword evidence="1" id="KW-0067">ATP-binding</keyword>
<keyword evidence="1" id="KW-0505">Motor protein</keyword>
<keyword evidence="1" id="KW-0547">Nucleotide-binding</keyword>
<dbReference type="GO" id="GO:0005875">
    <property type="term" value="C:microtubule associated complex"/>
    <property type="evidence" value="ECO:0007669"/>
    <property type="project" value="TreeGrafter"/>
</dbReference>
<dbReference type="InterPro" id="IPR027417">
    <property type="entry name" value="P-loop_NTPase"/>
</dbReference>
<dbReference type="InterPro" id="IPR001752">
    <property type="entry name" value="Kinesin_motor_dom"/>
</dbReference>
<dbReference type="Gene3D" id="3.40.850.10">
    <property type="entry name" value="Kinesin motor domain"/>
    <property type="match status" value="1"/>
</dbReference>
<dbReference type="GO" id="GO:0051231">
    <property type="term" value="P:spindle elongation"/>
    <property type="evidence" value="ECO:0007669"/>
    <property type="project" value="TreeGrafter"/>
</dbReference>
<name>A0AAW2YHD6_9EUKA</name>
<sequence length="737" mass="82624">MKKKSGGGDIKSSVRVAVRIRPLLKEEITKQGSDLSCVRIEDSKNGEVPNTILMRDPRQPNELKFTFDAGYEQSSTQEQLFNNEVAPYLESLYQGYNTTVFCYGITGSGKTYTMQGSQSQPGIIYRAAQRLLDLCAQQHSSKLTMSYLEVYNEGVYDLLRENKNIVKELSVVSEGTKIVTKGLTNTPVTSYAGFMQSYTKGLNNRKVAKTKLNSSSSRSHAILTFNVSLRNAEGKFITGKLNLADLAGSEDNRRTGNKGEQLTESTKINMSLMVLRRVVHQLNQKLTPVPYRDSKLTRLLQDSLGGSSQTLMICNVSPLCSHYHETYSALEFSNKSKNIVNNVVQAQASLFESEAQKQMASKMMTMGYSSSGTIPGFENLEQSMIVHNLERCSEKLQTQPAPVAEVKEELAKMWKEMGDLKQKLEFNSLVDMNNQLKLKALERNSKESSSASSSTTSSPTSITEPKTPQRSEAPTFALTPASRATEVMELLKKANAHIKEKEFEKALYFITQANTLDPSEKIKTYMDKVQKKVIIRRRRREKSISTPSSEASLSSTTPSDVRSPLMSPRKRLSSQSNTQSEPKRIRLDSTTSSSEKGTNHENVDKENVNPINLKKVVGNVKLFVKRLSSGFENNVKTTPNSKVDEEEEYDFSSASDASQYLHEGETTEDYYDSYKTKLLDYVNSETRKNLIKLGLVGEKTADKILANRPFKFLEDISKVGLSVKRFMERNEDSELFV</sequence>
<evidence type="ECO:0000259" key="3">
    <source>
        <dbReference type="PROSITE" id="PS50067"/>
    </source>
</evidence>
<comment type="caution">
    <text evidence="4">The sequence shown here is derived from an EMBL/GenBank/DDBJ whole genome shotgun (WGS) entry which is preliminary data.</text>
</comment>
<dbReference type="PANTHER" id="PTHR47969:SF9">
    <property type="entry name" value="KINESIN-LIKE PROTEIN"/>
    <property type="match status" value="1"/>
</dbReference>